<dbReference type="EMBL" id="MU267827">
    <property type="protein sequence ID" value="KAH7908359.1"/>
    <property type="molecule type" value="Genomic_DNA"/>
</dbReference>
<gene>
    <name evidence="1" type="ORF">BJ138DRAFT_1157816</name>
</gene>
<accession>A0ACB8A5K7</accession>
<dbReference type="Proteomes" id="UP000790377">
    <property type="component" value="Unassembled WGS sequence"/>
</dbReference>
<name>A0ACB8A5K7_9AGAM</name>
<keyword evidence="2" id="KW-1185">Reference proteome</keyword>
<protein>
    <submittedName>
        <fullName evidence="1">Uncharacterized protein</fullName>
    </submittedName>
</protein>
<evidence type="ECO:0000313" key="2">
    <source>
        <dbReference type="Proteomes" id="UP000790377"/>
    </source>
</evidence>
<organism evidence="1 2">
    <name type="scientific">Hygrophoropsis aurantiaca</name>
    <dbReference type="NCBI Taxonomy" id="72124"/>
    <lineage>
        <taxon>Eukaryota</taxon>
        <taxon>Fungi</taxon>
        <taxon>Dikarya</taxon>
        <taxon>Basidiomycota</taxon>
        <taxon>Agaricomycotina</taxon>
        <taxon>Agaricomycetes</taxon>
        <taxon>Agaricomycetidae</taxon>
        <taxon>Boletales</taxon>
        <taxon>Coniophorineae</taxon>
        <taxon>Hygrophoropsidaceae</taxon>
        <taxon>Hygrophoropsis</taxon>
    </lineage>
</organism>
<reference evidence="1" key="1">
    <citation type="journal article" date="2021" name="New Phytol.">
        <title>Evolutionary innovations through gain and loss of genes in the ectomycorrhizal Boletales.</title>
        <authorList>
            <person name="Wu G."/>
            <person name="Miyauchi S."/>
            <person name="Morin E."/>
            <person name="Kuo A."/>
            <person name="Drula E."/>
            <person name="Varga T."/>
            <person name="Kohler A."/>
            <person name="Feng B."/>
            <person name="Cao Y."/>
            <person name="Lipzen A."/>
            <person name="Daum C."/>
            <person name="Hundley H."/>
            <person name="Pangilinan J."/>
            <person name="Johnson J."/>
            <person name="Barry K."/>
            <person name="LaButti K."/>
            <person name="Ng V."/>
            <person name="Ahrendt S."/>
            <person name="Min B."/>
            <person name="Choi I.G."/>
            <person name="Park H."/>
            <person name="Plett J.M."/>
            <person name="Magnuson J."/>
            <person name="Spatafora J.W."/>
            <person name="Nagy L.G."/>
            <person name="Henrissat B."/>
            <person name="Grigoriev I.V."/>
            <person name="Yang Z.L."/>
            <person name="Xu J."/>
            <person name="Martin F.M."/>
        </authorList>
    </citation>
    <scope>NUCLEOTIDE SEQUENCE</scope>
    <source>
        <strain evidence="1">ATCC 28755</strain>
    </source>
</reference>
<comment type="caution">
    <text evidence="1">The sequence shown here is derived from an EMBL/GenBank/DDBJ whole genome shotgun (WGS) entry which is preliminary data.</text>
</comment>
<proteinExistence type="predicted"/>
<evidence type="ECO:0000313" key="1">
    <source>
        <dbReference type="EMBL" id="KAH7908359.1"/>
    </source>
</evidence>
<sequence>MGTYGTKVFRYKGVYFKLYDKGAYPEDMGLEMLHLARSGDFKALYEELDKLLADKTSSSDFRLGIARGRPLMSTSCSEYMYEIDFDRGVFHFQGQPFYRLDNLPSDEEFLNGLGEDNFENPCPRQECPREHIYEWKAAPPVIDLAALRARIPDVSGTEMALHDILGVSIHLSDGEATRERLIEVVIARYIGDNDISALVREFESFAGADQILKYAWKMAFSMVNLPFMVQIFPQPYNEHHKRMEFIWVRRDIVVHVTTHLDDATALQAAILRIVEVCVKDEENEEKRPDVLFGVAFSVNHCAVVRVSKKNESEISFQHTPALQFVPSFFADSPSTPGITALARLASRPDPDMMQRALWSNFARATFMCISPMTHRLRDGYTQLHKKFNLEYYRSDWKSNAEQIQDQDSISTVARTAPLYRSAAERLPLEIWTHIAALIESISSLINLGCVSCTCEQAVCAILQRPHIIMRGNGDTQDLGLYRLTKAVPYQSGCFLRYAEFEGVVEGEHVQITMGYYESELSFVYPLYHGEDALFKEHQNMGFSVMEMK</sequence>